<dbReference type="SMART" id="SM01321">
    <property type="entry name" value="Y1_Tnp"/>
    <property type="match status" value="1"/>
</dbReference>
<dbReference type="STRING" id="1817883.A3G31_05940"/>
<dbReference type="PANTHER" id="PTHR34322">
    <property type="entry name" value="TRANSPOSASE, Y1_TNP DOMAIN-CONTAINING"/>
    <property type="match status" value="1"/>
</dbReference>
<evidence type="ECO:0000259" key="1">
    <source>
        <dbReference type="SMART" id="SM01321"/>
    </source>
</evidence>
<dbReference type="GO" id="GO:0006313">
    <property type="term" value="P:DNA transposition"/>
    <property type="evidence" value="ECO:0007669"/>
    <property type="project" value="InterPro"/>
</dbReference>
<sequence length="323" mass="37324">MPRQARLDIPGALHHIMVRGNNKGEIFKDDQDRTHFLLRLRENIFETHCSVYAWVLMNNHVHILFKSGQKGISTVMRKLLTWYAIYYNHRHRRTGHLFENRYKSILCEEDTYLLALTRYIHLNPIRAKIITTIEDLDCYPWSGHGAVIGKAACPWMDTQYVLEQFGSTKQKAIKEYRRFIEEGINMGHIPELTGGGLIRSLGGWSQVLSTRNRKEKLEYDERILGSGDFVNEVLKETEEKHRRQIRAKRSGMTITQIIERECTKAKISPEELKNGSRRRKASEVRMAIALRGVEELGLSSAEIARHLGVATSSITRAIAKKER</sequence>
<dbReference type="Proteomes" id="UP000178082">
    <property type="component" value="Unassembled WGS sequence"/>
</dbReference>
<name>A0A1F7SEN8_9BACT</name>
<dbReference type="Gene3D" id="1.10.1750.10">
    <property type="match status" value="1"/>
</dbReference>
<dbReference type="Pfam" id="PF01797">
    <property type="entry name" value="Y1_Tnp"/>
    <property type="match status" value="1"/>
</dbReference>
<organism evidence="2 3">
    <name type="scientific">Candidatus Schekmanbacteria bacterium RIFCSPLOWO2_12_FULL_38_15</name>
    <dbReference type="NCBI Taxonomy" id="1817883"/>
    <lineage>
        <taxon>Bacteria</taxon>
        <taxon>Candidatus Schekmaniibacteriota</taxon>
    </lineage>
</organism>
<reference evidence="2 3" key="1">
    <citation type="journal article" date="2016" name="Nat. Commun.">
        <title>Thousands of microbial genomes shed light on interconnected biogeochemical processes in an aquifer system.</title>
        <authorList>
            <person name="Anantharaman K."/>
            <person name="Brown C.T."/>
            <person name="Hug L.A."/>
            <person name="Sharon I."/>
            <person name="Castelle C.J."/>
            <person name="Probst A.J."/>
            <person name="Thomas B.C."/>
            <person name="Singh A."/>
            <person name="Wilkins M.J."/>
            <person name="Karaoz U."/>
            <person name="Brodie E.L."/>
            <person name="Williams K.H."/>
            <person name="Hubbard S.S."/>
            <person name="Banfield J.F."/>
        </authorList>
    </citation>
    <scope>NUCLEOTIDE SEQUENCE [LARGE SCALE GENOMIC DNA]</scope>
</reference>
<protein>
    <recommendedName>
        <fullName evidence="1">Transposase IS200-like domain-containing protein</fullName>
    </recommendedName>
</protein>
<dbReference type="Gene3D" id="3.30.70.1290">
    <property type="entry name" value="Transposase IS200-like"/>
    <property type="match status" value="1"/>
</dbReference>
<dbReference type="EMBL" id="MGDI01000038">
    <property type="protein sequence ID" value="OGL51647.1"/>
    <property type="molecule type" value="Genomic_DNA"/>
</dbReference>
<dbReference type="SUPFAM" id="SSF48295">
    <property type="entry name" value="TrpR-like"/>
    <property type="match status" value="1"/>
</dbReference>
<dbReference type="SUPFAM" id="SSF143422">
    <property type="entry name" value="Transposase IS200-like"/>
    <property type="match status" value="1"/>
</dbReference>
<dbReference type="InterPro" id="IPR002686">
    <property type="entry name" value="Transposase_17"/>
</dbReference>
<gene>
    <name evidence="2" type="ORF">A3G31_05940</name>
</gene>
<dbReference type="PANTHER" id="PTHR34322:SF2">
    <property type="entry name" value="TRANSPOSASE IS200-LIKE DOMAIN-CONTAINING PROTEIN"/>
    <property type="match status" value="1"/>
</dbReference>
<proteinExistence type="predicted"/>
<evidence type="ECO:0000313" key="3">
    <source>
        <dbReference type="Proteomes" id="UP000178082"/>
    </source>
</evidence>
<comment type="caution">
    <text evidence="2">The sequence shown here is derived from an EMBL/GenBank/DDBJ whole genome shotgun (WGS) entry which is preliminary data.</text>
</comment>
<evidence type="ECO:0000313" key="2">
    <source>
        <dbReference type="EMBL" id="OGL51647.1"/>
    </source>
</evidence>
<dbReference type="GO" id="GO:0043565">
    <property type="term" value="F:sequence-specific DNA binding"/>
    <property type="evidence" value="ECO:0007669"/>
    <property type="project" value="InterPro"/>
</dbReference>
<dbReference type="InterPro" id="IPR010921">
    <property type="entry name" value="Trp_repressor/repl_initiator"/>
</dbReference>
<dbReference type="InterPro" id="IPR036515">
    <property type="entry name" value="Transposase_17_sf"/>
</dbReference>
<dbReference type="AlphaFoldDB" id="A0A1F7SEN8"/>
<dbReference type="GO" id="GO:0004803">
    <property type="term" value="F:transposase activity"/>
    <property type="evidence" value="ECO:0007669"/>
    <property type="project" value="InterPro"/>
</dbReference>
<accession>A0A1F7SEN8</accession>
<feature type="domain" description="Transposase IS200-like" evidence="1">
    <location>
        <begin position="9"/>
        <end position="123"/>
    </location>
</feature>